<feature type="transmembrane region" description="Helical" evidence="6">
    <location>
        <begin position="17"/>
        <end position="34"/>
    </location>
</feature>
<dbReference type="Gene3D" id="1.20.1250.20">
    <property type="entry name" value="MFS general substrate transporter like domains"/>
    <property type="match status" value="3"/>
</dbReference>
<sequence length="513" mass="56531">MDKIQINRRLLPIKTHYLLYNGALAGIIPFIAVYAKQLDISADVMGIIFAVVSSATVISRPLLGILVDHFRKLKLVLLSLVVIGIISDMGMNFIPQPSPTNSSNNSLLCRENSSYLIQLQTDNCRTEPPFCGADCVSSCYRCQSDAAICAKTKNSDQFPMNISSACEEQVLQKCQNGLAEWCGKSLEDFDGTSTIENPLLQLCLMSLFTAIIYMCMGSTASLSDAACFSMLEDKPHLYGRQRMWGTIGWGSFALLAGYLNQVVTGTSSTYNYSAGFYMAVALFVLDMLMITQLKVENAKTSKNIFKDVGSLIVKPRILLFLLQVLFVGIFRGMSSYYVFWYLRTLNASQFLLGCTSAVLCFLGELPFFFFSGWIIKKIGHMNTFVVSFTSYGFKYLSYSFITNPWWSLLIEILQGPCYGSLYAALTSYAKIISPEGTEATVQGIASGTLEGLGVAAGCLIGGYGFENFGGRKTFFWTGMICFILALFTCIKNAAEACQKAKFEQSAENKALNS</sequence>
<dbReference type="InterPro" id="IPR024989">
    <property type="entry name" value="MFS_assoc_dom"/>
</dbReference>
<dbReference type="Proteomes" id="UP000887116">
    <property type="component" value="Unassembled WGS sequence"/>
</dbReference>
<evidence type="ECO:0000256" key="6">
    <source>
        <dbReference type="SAM" id="Phobius"/>
    </source>
</evidence>
<dbReference type="PANTHER" id="PTHR16172:SF30">
    <property type="entry name" value="SUGAR BABY, ISOFORM C"/>
    <property type="match status" value="1"/>
</dbReference>
<dbReference type="SUPFAM" id="SSF103473">
    <property type="entry name" value="MFS general substrate transporter"/>
    <property type="match status" value="1"/>
</dbReference>
<evidence type="ECO:0000256" key="1">
    <source>
        <dbReference type="ARBA" id="ARBA00004141"/>
    </source>
</evidence>
<keyword evidence="5 6" id="KW-0472">Membrane</keyword>
<feature type="transmembrane region" description="Helical" evidence="6">
    <location>
        <begin position="474"/>
        <end position="494"/>
    </location>
</feature>
<dbReference type="InterPro" id="IPR036259">
    <property type="entry name" value="MFS_trans_sf"/>
</dbReference>
<organism evidence="8 9">
    <name type="scientific">Trichonephila clavata</name>
    <name type="common">Joro spider</name>
    <name type="synonym">Nephila clavata</name>
    <dbReference type="NCBI Taxonomy" id="2740835"/>
    <lineage>
        <taxon>Eukaryota</taxon>
        <taxon>Metazoa</taxon>
        <taxon>Ecdysozoa</taxon>
        <taxon>Arthropoda</taxon>
        <taxon>Chelicerata</taxon>
        <taxon>Arachnida</taxon>
        <taxon>Araneae</taxon>
        <taxon>Araneomorphae</taxon>
        <taxon>Entelegynae</taxon>
        <taxon>Araneoidea</taxon>
        <taxon>Nephilidae</taxon>
        <taxon>Trichonephila</taxon>
    </lineage>
</organism>
<feature type="transmembrane region" description="Helical" evidence="6">
    <location>
        <begin position="243"/>
        <end position="263"/>
    </location>
</feature>
<comment type="similarity">
    <text evidence="2">Belongs to the major facilitator superfamily. MFSD6 family.</text>
</comment>
<keyword evidence="9" id="KW-1185">Reference proteome</keyword>
<dbReference type="Pfam" id="PF12832">
    <property type="entry name" value="MFS_1_like"/>
    <property type="match status" value="1"/>
</dbReference>
<feature type="transmembrane region" description="Helical" evidence="6">
    <location>
        <begin position="40"/>
        <end position="63"/>
    </location>
</feature>
<evidence type="ECO:0000256" key="2">
    <source>
        <dbReference type="ARBA" id="ARBA00005241"/>
    </source>
</evidence>
<feature type="transmembrane region" description="Helical" evidence="6">
    <location>
        <begin position="316"/>
        <end position="338"/>
    </location>
</feature>
<dbReference type="InterPro" id="IPR051717">
    <property type="entry name" value="MFS_MFSD6"/>
</dbReference>
<feature type="domain" description="Major facilitator superfamily associated" evidence="7">
    <location>
        <begin position="12"/>
        <end position="474"/>
    </location>
</feature>
<evidence type="ECO:0000256" key="5">
    <source>
        <dbReference type="ARBA" id="ARBA00023136"/>
    </source>
</evidence>
<protein>
    <submittedName>
        <fullName evidence="8">MFS_1_like domain-containing protein</fullName>
    </submittedName>
</protein>
<evidence type="ECO:0000256" key="3">
    <source>
        <dbReference type="ARBA" id="ARBA00022692"/>
    </source>
</evidence>
<dbReference type="GO" id="GO:0016020">
    <property type="term" value="C:membrane"/>
    <property type="evidence" value="ECO:0007669"/>
    <property type="project" value="UniProtKB-SubCell"/>
</dbReference>
<feature type="transmembrane region" description="Helical" evidence="6">
    <location>
        <begin position="199"/>
        <end position="222"/>
    </location>
</feature>
<keyword evidence="3 6" id="KW-0812">Transmembrane</keyword>
<evidence type="ECO:0000259" key="7">
    <source>
        <dbReference type="Pfam" id="PF12832"/>
    </source>
</evidence>
<comment type="subcellular location">
    <subcellularLocation>
        <location evidence="1">Membrane</location>
        <topology evidence="1">Multi-pass membrane protein</topology>
    </subcellularLocation>
</comment>
<proteinExistence type="inferred from homology"/>
<comment type="caution">
    <text evidence="8">The sequence shown here is derived from an EMBL/GenBank/DDBJ whole genome shotgun (WGS) entry which is preliminary data.</text>
</comment>
<reference evidence="8" key="1">
    <citation type="submission" date="2020-07" db="EMBL/GenBank/DDBJ databases">
        <title>Multicomponent nature underlies the extraordinary mechanical properties of spider dragline silk.</title>
        <authorList>
            <person name="Kono N."/>
            <person name="Nakamura H."/>
            <person name="Mori M."/>
            <person name="Yoshida Y."/>
            <person name="Ohtoshi R."/>
            <person name="Malay A.D."/>
            <person name="Moran D.A.P."/>
            <person name="Tomita M."/>
            <person name="Numata K."/>
            <person name="Arakawa K."/>
        </authorList>
    </citation>
    <scope>NUCLEOTIDE SEQUENCE</scope>
</reference>
<gene>
    <name evidence="8" type="primary">AVEN_270056_1</name>
    <name evidence="8" type="ORF">TNCT_103751</name>
</gene>
<feature type="transmembrane region" description="Helical" evidence="6">
    <location>
        <begin position="350"/>
        <end position="370"/>
    </location>
</feature>
<accession>A0A8X6FQU1</accession>
<keyword evidence="4 6" id="KW-1133">Transmembrane helix</keyword>
<feature type="transmembrane region" description="Helical" evidence="6">
    <location>
        <begin position="275"/>
        <end position="295"/>
    </location>
</feature>
<dbReference type="OrthoDB" id="515887at2759"/>
<evidence type="ECO:0000256" key="4">
    <source>
        <dbReference type="ARBA" id="ARBA00022989"/>
    </source>
</evidence>
<feature type="transmembrane region" description="Helical" evidence="6">
    <location>
        <begin position="382"/>
        <end position="401"/>
    </location>
</feature>
<dbReference type="EMBL" id="BMAO01013242">
    <property type="protein sequence ID" value="GFQ87220.1"/>
    <property type="molecule type" value="Genomic_DNA"/>
</dbReference>
<name>A0A8X6FQU1_TRICU</name>
<feature type="transmembrane region" description="Helical" evidence="6">
    <location>
        <begin position="75"/>
        <end position="94"/>
    </location>
</feature>
<dbReference type="AlphaFoldDB" id="A0A8X6FQU1"/>
<evidence type="ECO:0000313" key="9">
    <source>
        <dbReference type="Proteomes" id="UP000887116"/>
    </source>
</evidence>
<dbReference type="PANTHER" id="PTHR16172">
    <property type="entry name" value="MAJOR FACILITATOR SUPERFAMILY DOMAIN-CONTAINING PROTEIN 6-LIKE"/>
    <property type="match status" value="1"/>
</dbReference>
<evidence type="ECO:0000313" key="8">
    <source>
        <dbReference type="EMBL" id="GFQ87220.1"/>
    </source>
</evidence>